<name>A0A8T2BPV6_9BRAS</name>
<dbReference type="PROSITE" id="PS51450">
    <property type="entry name" value="LRR"/>
    <property type="match status" value="1"/>
</dbReference>
<organism evidence="1 2">
    <name type="scientific">Arabidopsis thaliana x Arabidopsis arenosa</name>
    <dbReference type="NCBI Taxonomy" id="1240361"/>
    <lineage>
        <taxon>Eukaryota</taxon>
        <taxon>Viridiplantae</taxon>
        <taxon>Streptophyta</taxon>
        <taxon>Embryophyta</taxon>
        <taxon>Tracheophyta</taxon>
        <taxon>Spermatophyta</taxon>
        <taxon>Magnoliopsida</taxon>
        <taxon>eudicotyledons</taxon>
        <taxon>Gunneridae</taxon>
        <taxon>Pentapetalae</taxon>
        <taxon>rosids</taxon>
        <taxon>malvids</taxon>
        <taxon>Brassicales</taxon>
        <taxon>Brassicaceae</taxon>
        <taxon>Camelineae</taxon>
        <taxon>Arabidopsis</taxon>
    </lineage>
</organism>
<accession>A0A8T2BPV6</accession>
<proteinExistence type="predicted"/>
<dbReference type="InterPro" id="IPR044974">
    <property type="entry name" value="Disease_R_plants"/>
</dbReference>
<keyword evidence="2" id="KW-1185">Reference proteome</keyword>
<dbReference type="EMBL" id="JAEFBK010000007">
    <property type="protein sequence ID" value="KAG7587602.1"/>
    <property type="molecule type" value="Genomic_DNA"/>
</dbReference>
<dbReference type="PANTHER" id="PTHR11017:SF483">
    <property type="entry name" value="TIR DOMAIN-CONTAINING PROTEIN"/>
    <property type="match status" value="1"/>
</dbReference>
<dbReference type="Proteomes" id="UP000694240">
    <property type="component" value="Chromosome 7"/>
</dbReference>
<gene>
    <name evidence="1" type="ORF">ISN45_Aa02g027690</name>
</gene>
<dbReference type="PANTHER" id="PTHR11017">
    <property type="entry name" value="LEUCINE-RICH REPEAT-CONTAINING PROTEIN"/>
    <property type="match status" value="1"/>
</dbReference>
<dbReference type="AlphaFoldDB" id="A0A8T2BPV6"/>
<comment type="caution">
    <text evidence="1">The sequence shown here is derived from an EMBL/GenBank/DDBJ whole genome shotgun (WGS) entry which is preliminary data.</text>
</comment>
<evidence type="ECO:0000313" key="2">
    <source>
        <dbReference type="Proteomes" id="UP000694240"/>
    </source>
</evidence>
<evidence type="ECO:0000313" key="1">
    <source>
        <dbReference type="EMBL" id="KAG7587602.1"/>
    </source>
</evidence>
<dbReference type="GO" id="GO:0006952">
    <property type="term" value="P:defense response"/>
    <property type="evidence" value="ECO:0007669"/>
    <property type="project" value="InterPro"/>
</dbReference>
<protein>
    <submittedName>
        <fullName evidence="1">Leucine-rich repeat</fullName>
    </submittedName>
</protein>
<sequence>MISLSNTNRLWVHDLLQDMAEDIICDGKDEKPWKRLMLWDFENINHVFSSNVGDEAIEVESIFLDISKGNEINITPEIFRRMPNLKLLKFYTNSSIKQSRTRMIDGLDYLPTLRYLRWDAYNCKSLPSQFCMTSLVELNLSHSSIETAWNGSQDLANLRILNLTSCNHLTEFPDLSKATNLETLKLSHCDNLVEIPESSLRPLNKLVHLKLRDCKKLRNLPNNINLKSLRFLHLDGCSSLEEFPFISETVEKLLLNETTIQFVPPSIERLSRLSRLKELRLSGCKRLMNLPQHQEPDLSH</sequence>
<dbReference type="InterPro" id="IPR001611">
    <property type="entry name" value="Leu-rich_rpt"/>
</dbReference>
<reference evidence="1 2" key="1">
    <citation type="submission" date="2020-12" db="EMBL/GenBank/DDBJ databases">
        <title>Concerted genomic and epigenomic changes stabilize Arabidopsis allopolyploids.</title>
        <authorList>
            <person name="Chen Z."/>
        </authorList>
    </citation>
    <scope>NUCLEOTIDE SEQUENCE [LARGE SCALE GENOMIC DNA]</scope>
    <source>
        <strain evidence="1">Allo738</strain>
        <tissue evidence="1">Leaf</tissue>
    </source>
</reference>